<keyword evidence="2" id="KW-0012">Acyltransferase</keyword>
<dbReference type="InterPro" id="IPR000182">
    <property type="entry name" value="GNAT_dom"/>
</dbReference>
<dbReference type="EMBL" id="JAVDWU010000006">
    <property type="protein sequence ID" value="MDR7150950.1"/>
    <property type="molecule type" value="Genomic_DNA"/>
</dbReference>
<evidence type="ECO:0000256" key="2">
    <source>
        <dbReference type="ARBA" id="ARBA00023315"/>
    </source>
</evidence>
<dbReference type="Gene3D" id="3.40.630.30">
    <property type="match status" value="1"/>
</dbReference>
<organism evidence="4 5">
    <name type="scientific">Hydrogenophaga palleronii</name>
    <dbReference type="NCBI Taxonomy" id="65655"/>
    <lineage>
        <taxon>Bacteria</taxon>
        <taxon>Pseudomonadati</taxon>
        <taxon>Pseudomonadota</taxon>
        <taxon>Betaproteobacteria</taxon>
        <taxon>Burkholderiales</taxon>
        <taxon>Comamonadaceae</taxon>
        <taxon>Hydrogenophaga</taxon>
    </lineage>
</organism>
<gene>
    <name evidence="4" type="ORF">J2W49_002923</name>
</gene>
<evidence type="ECO:0000259" key="3">
    <source>
        <dbReference type="PROSITE" id="PS51186"/>
    </source>
</evidence>
<dbReference type="PANTHER" id="PTHR43877">
    <property type="entry name" value="AMINOALKYLPHOSPHONATE N-ACETYLTRANSFERASE-RELATED-RELATED"/>
    <property type="match status" value="1"/>
</dbReference>
<protein>
    <submittedName>
        <fullName evidence="4">L-amino acid N-acyltransferase YncA</fullName>
    </submittedName>
</protein>
<dbReference type="PROSITE" id="PS51186">
    <property type="entry name" value="GNAT"/>
    <property type="match status" value="1"/>
</dbReference>
<evidence type="ECO:0000256" key="1">
    <source>
        <dbReference type="ARBA" id="ARBA00022679"/>
    </source>
</evidence>
<dbReference type="InterPro" id="IPR016181">
    <property type="entry name" value="Acyl_CoA_acyltransferase"/>
</dbReference>
<dbReference type="Pfam" id="PF00583">
    <property type="entry name" value="Acetyltransf_1"/>
    <property type="match status" value="1"/>
</dbReference>
<proteinExistence type="predicted"/>
<keyword evidence="5" id="KW-1185">Reference proteome</keyword>
<feature type="domain" description="N-acetyltransferase" evidence="3">
    <location>
        <begin position="3"/>
        <end position="151"/>
    </location>
</feature>
<keyword evidence="1" id="KW-0808">Transferase</keyword>
<dbReference type="CDD" id="cd04301">
    <property type="entry name" value="NAT_SF"/>
    <property type="match status" value="1"/>
</dbReference>
<dbReference type="SUPFAM" id="SSF55729">
    <property type="entry name" value="Acyl-CoA N-acyltransferases (Nat)"/>
    <property type="match status" value="1"/>
</dbReference>
<dbReference type="PANTHER" id="PTHR43877:SF1">
    <property type="entry name" value="ACETYLTRANSFERASE"/>
    <property type="match status" value="1"/>
</dbReference>
<evidence type="ECO:0000313" key="4">
    <source>
        <dbReference type="EMBL" id="MDR7150950.1"/>
    </source>
</evidence>
<dbReference type="RefSeq" id="WP_310317416.1">
    <property type="nucleotide sequence ID" value="NZ_JAVDWU010000006.1"/>
</dbReference>
<sequence length="161" mass="17144">MSLEVRPFQPVDAPAATDLLNAIIRTGGTTALQTPLSVEENTAYFLEGPKVLCCHVAVLDGQLVGFQSLGRLPELPEGWGDIATFAAEGLTGRGIGSALLAATRAKALALGLHHINARIRADNTGGLTYYSRMGFVDYHMDRAVPLADGTPVDRVFKQLVL</sequence>
<reference evidence="4 5" key="1">
    <citation type="submission" date="2023-07" db="EMBL/GenBank/DDBJ databases">
        <title>Sorghum-associated microbial communities from plants grown in Nebraska, USA.</title>
        <authorList>
            <person name="Schachtman D."/>
        </authorList>
    </citation>
    <scope>NUCLEOTIDE SEQUENCE [LARGE SCALE GENOMIC DNA]</scope>
    <source>
        <strain evidence="4 5">4249</strain>
    </source>
</reference>
<accession>A0ABU1WNS0</accession>
<dbReference type="InterPro" id="IPR050832">
    <property type="entry name" value="Bact_Acetyltransf"/>
</dbReference>
<comment type="caution">
    <text evidence="4">The sequence shown here is derived from an EMBL/GenBank/DDBJ whole genome shotgun (WGS) entry which is preliminary data.</text>
</comment>
<evidence type="ECO:0000313" key="5">
    <source>
        <dbReference type="Proteomes" id="UP001265700"/>
    </source>
</evidence>
<name>A0ABU1WNS0_9BURK</name>
<dbReference type="Proteomes" id="UP001265700">
    <property type="component" value="Unassembled WGS sequence"/>
</dbReference>